<feature type="compositionally biased region" description="Polar residues" evidence="1">
    <location>
        <begin position="192"/>
        <end position="212"/>
    </location>
</feature>
<dbReference type="Proteomes" id="UP000320496">
    <property type="component" value="Chromosome"/>
</dbReference>
<evidence type="ECO:0000313" key="3">
    <source>
        <dbReference type="Proteomes" id="UP000320496"/>
    </source>
</evidence>
<evidence type="ECO:0000313" key="2">
    <source>
        <dbReference type="EMBL" id="QDU38353.1"/>
    </source>
</evidence>
<evidence type="ECO:0000256" key="1">
    <source>
        <dbReference type="SAM" id="MobiDB-lite"/>
    </source>
</evidence>
<dbReference type="AlphaFoldDB" id="A0A517Z7A0"/>
<keyword evidence="3" id="KW-1185">Reference proteome</keyword>
<reference evidence="2 3" key="1">
    <citation type="submission" date="2019-02" db="EMBL/GenBank/DDBJ databases">
        <title>Deep-cultivation of Planctomycetes and their phenomic and genomic characterization uncovers novel biology.</title>
        <authorList>
            <person name="Wiegand S."/>
            <person name="Jogler M."/>
            <person name="Boedeker C."/>
            <person name="Pinto D."/>
            <person name="Vollmers J."/>
            <person name="Rivas-Marin E."/>
            <person name="Kohn T."/>
            <person name="Peeters S.H."/>
            <person name="Heuer A."/>
            <person name="Rast P."/>
            <person name="Oberbeckmann S."/>
            <person name="Bunk B."/>
            <person name="Jeske O."/>
            <person name="Meyerdierks A."/>
            <person name="Storesund J.E."/>
            <person name="Kallscheuer N."/>
            <person name="Luecker S."/>
            <person name="Lage O.M."/>
            <person name="Pohl T."/>
            <person name="Merkel B.J."/>
            <person name="Hornburger P."/>
            <person name="Mueller R.-W."/>
            <person name="Bruemmer F."/>
            <person name="Labrenz M."/>
            <person name="Spormann A.M."/>
            <person name="Op den Camp H."/>
            <person name="Overmann J."/>
            <person name="Amann R."/>
            <person name="Jetten M.S.M."/>
            <person name="Mascher T."/>
            <person name="Medema M.H."/>
            <person name="Devos D.P."/>
            <person name="Kaster A.-K."/>
            <person name="Ovreas L."/>
            <person name="Rohde M."/>
            <person name="Galperin M.Y."/>
            <person name="Jogler C."/>
        </authorList>
    </citation>
    <scope>NUCLEOTIDE SEQUENCE [LARGE SCALE GENOMIC DNA]</scope>
    <source>
        <strain evidence="2 3">Mal4</strain>
    </source>
</reference>
<feature type="region of interest" description="Disordered" evidence="1">
    <location>
        <begin position="272"/>
        <end position="301"/>
    </location>
</feature>
<name>A0A517Z7A0_9PLAN</name>
<feature type="region of interest" description="Disordered" evidence="1">
    <location>
        <begin position="187"/>
        <end position="237"/>
    </location>
</feature>
<dbReference type="EMBL" id="CP036275">
    <property type="protein sequence ID" value="QDU38353.1"/>
    <property type="molecule type" value="Genomic_DNA"/>
</dbReference>
<dbReference type="KEGG" id="mri:Mal4_26800"/>
<dbReference type="OrthoDB" id="214626at2"/>
<dbReference type="RefSeq" id="WP_145369643.1">
    <property type="nucleotide sequence ID" value="NZ_CP036275.1"/>
</dbReference>
<sequence length="380" mass="40422">MFGRLKALVAGVAIGGASMFVAQQYHMVRYDDGVFFVKRTTTTDLKTAYVDVRKWGMSEWGQHPQVASALTRDGYGALVMATTANKVKETITKPFADLKIEFEDEQPESGASSPFDWGAAIAGPQTSAPPPRRPQQPQTGGAARGGWMVEPPLVEATSAGRSSKPEPTGETQGLLQRLLNEASSRLLPGESADQTSTDASPTDQQQASTTALKPSGELIDDALAEDAALPKGPVADSQQLDVQQVAATKAREVADAVAEELAGEIPDDLLPGVEALSRAGPSRQRSRATLDASEADTVDEAAGQVDDRFGFLKDLFADIVPEPDAPRHHDPATGSAAESLVSGSGWIAVPDETPQRSEVPPLPRRRPLPRAQRLILTEPF</sequence>
<accession>A0A517Z7A0</accession>
<protein>
    <submittedName>
        <fullName evidence="2">Uncharacterized protein</fullName>
    </submittedName>
</protein>
<feature type="compositionally biased region" description="Low complexity" evidence="1">
    <location>
        <begin position="369"/>
        <end position="380"/>
    </location>
</feature>
<feature type="region of interest" description="Disordered" evidence="1">
    <location>
        <begin position="321"/>
        <end position="380"/>
    </location>
</feature>
<proteinExistence type="predicted"/>
<organism evidence="2 3">
    <name type="scientific">Maioricimonas rarisocia</name>
    <dbReference type="NCBI Taxonomy" id="2528026"/>
    <lineage>
        <taxon>Bacteria</taxon>
        <taxon>Pseudomonadati</taxon>
        <taxon>Planctomycetota</taxon>
        <taxon>Planctomycetia</taxon>
        <taxon>Planctomycetales</taxon>
        <taxon>Planctomycetaceae</taxon>
        <taxon>Maioricimonas</taxon>
    </lineage>
</organism>
<feature type="region of interest" description="Disordered" evidence="1">
    <location>
        <begin position="104"/>
        <end position="147"/>
    </location>
</feature>
<gene>
    <name evidence="2" type="ORF">Mal4_26800</name>
</gene>